<dbReference type="RefSeq" id="WP_011704589.1">
    <property type="nucleotide sequence ID" value="NZ_AP019193.1"/>
</dbReference>
<gene>
    <name evidence="2" type="ORF">C6C11_13335</name>
    <name evidence="1" type="ORF">JAJ28_004519</name>
    <name evidence="3" type="ORF">PY771_18305</name>
</gene>
<reference evidence="1" key="5">
    <citation type="submission" date="2020-01" db="EMBL/GenBank/DDBJ databases">
        <authorList>
            <consortium name="NCBI Pathogen Detection Project"/>
        </authorList>
    </citation>
    <scope>NUCLEOTIDE SEQUENCE</scope>
    <source>
        <strain evidence="1">OLC2673_Aeromonas</strain>
    </source>
</reference>
<dbReference type="EMBL" id="CP118942">
    <property type="protein sequence ID" value="WEE25570.1"/>
    <property type="molecule type" value="Genomic_DNA"/>
</dbReference>
<dbReference type="eggNOG" id="COG4517">
    <property type="taxonomic scope" value="Bacteria"/>
</dbReference>
<dbReference type="AlphaFoldDB" id="A0A081UVR9"/>
<name>A0A081UVR9_AERHY</name>
<dbReference type="Proteomes" id="UP000859505">
    <property type="component" value="Unassembled WGS sequence"/>
</dbReference>
<sequence>MSESNALYRVQFICHNERYEVYVREVSQGQLFGFIEIANFVWDNHTALIVDPSHEKLKSEFADVNRTMIPMHHVLRVDQVRKQGAARITELGNNVSPFPSPIYTKKP</sequence>
<protein>
    <submittedName>
        <fullName evidence="2">DUF1820 domain-containing protein</fullName>
    </submittedName>
    <submittedName>
        <fullName evidence="1">DUF1820 family protein</fullName>
    </submittedName>
</protein>
<reference evidence="1" key="1">
    <citation type="journal article" date="2018" name="Genome Biol.">
        <title>SKESA: strategic k-mer extension for scrupulous assemblies.</title>
        <authorList>
            <person name="Souvorov A."/>
            <person name="Agarwala R."/>
            <person name="Lipman D.J."/>
        </authorList>
    </citation>
    <scope>NUCLEOTIDE SEQUENCE</scope>
    <source>
        <strain evidence="1">OLC2673_Aeromonas</strain>
    </source>
</reference>
<organism evidence="1 5">
    <name type="scientific">Aeromonas hydrophila</name>
    <dbReference type="NCBI Taxonomy" id="644"/>
    <lineage>
        <taxon>Bacteria</taxon>
        <taxon>Pseudomonadati</taxon>
        <taxon>Pseudomonadota</taxon>
        <taxon>Gammaproteobacteria</taxon>
        <taxon>Aeromonadales</taxon>
        <taxon>Aeromonadaceae</taxon>
        <taxon>Aeromonas</taxon>
    </lineage>
</organism>
<accession>A0A081UVR9</accession>
<dbReference type="EMBL" id="PUTQ01000018">
    <property type="protein sequence ID" value="RCF48569.1"/>
    <property type="molecule type" value="Genomic_DNA"/>
</dbReference>
<dbReference type="GeneID" id="4490169"/>
<dbReference type="Pfam" id="PF08850">
    <property type="entry name" value="DUF1820"/>
    <property type="match status" value="1"/>
</dbReference>
<dbReference type="InterPro" id="IPR014949">
    <property type="entry name" value="DUF1820"/>
</dbReference>
<dbReference type="EMBL" id="DACTUL010000067">
    <property type="protein sequence ID" value="HAT6346703.1"/>
    <property type="molecule type" value="Genomic_DNA"/>
</dbReference>
<proteinExistence type="predicted"/>
<evidence type="ECO:0000313" key="4">
    <source>
        <dbReference type="Proteomes" id="UP000253075"/>
    </source>
</evidence>
<reference evidence="4" key="3">
    <citation type="submission" date="2018-02" db="EMBL/GenBank/DDBJ databases">
        <title>Phenotypic characterization and whole genome analysis of multidrug-resistant, extended-spectrum beta-lactamase-producing bacteria isolated from dogs in Germany.</title>
        <authorList>
            <person name="Williamson C."/>
        </authorList>
    </citation>
    <scope>NUCLEOTIDE SEQUENCE [LARGE SCALE GENOMIC DNA]</scope>
    <source>
        <strain evidence="4">AFG_SD03_1510_Ahy_093</strain>
    </source>
</reference>
<dbReference type="KEGG" id="ahh:RY45_03555"/>
<reference evidence="2" key="4">
    <citation type="submission" date="2018-02" db="EMBL/GenBank/DDBJ databases">
        <authorList>
            <person name="Williamson C."/>
        </authorList>
    </citation>
    <scope>NUCLEOTIDE SEQUENCE</scope>
    <source>
        <strain evidence="2">AFG_SD03_1510_Ahy_093</strain>
    </source>
</reference>
<reference evidence="2 4" key="2">
    <citation type="journal article" date="2018" name="PLoS ONE">
        <title>Phenotypic characterization and whole genome analysis of extended-spectrum beta-lactamase-producing bacteria isolated from dogs in Germany.</title>
        <authorList>
            <person name="Boehmer T."/>
            <person name="Vogler A.J."/>
            <person name="Thomas A."/>
            <person name="Sauer S."/>
            <person name="Hergenroether M."/>
            <person name="Straubinger R.K."/>
            <person name="Birdsell D."/>
            <person name="Keim P."/>
            <person name="Sahl J.W."/>
            <person name="Williamson C.H."/>
            <person name="Riehm J.M."/>
        </authorList>
    </citation>
    <scope>NUCLEOTIDE SEQUENCE [LARGE SCALE GENOMIC DNA]</scope>
    <source>
        <strain evidence="2 4">AFG_SD03_1510_Ahy_093</strain>
    </source>
</reference>
<dbReference type="Proteomes" id="UP001214666">
    <property type="component" value="Chromosome"/>
</dbReference>
<reference evidence="3" key="6">
    <citation type="submission" date="2023-02" db="EMBL/GenBank/DDBJ databases">
        <title>The sequence of Aeromonas hydrophila K533.</title>
        <authorList>
            <person name="Luo X."/>
        </authorList>
    </citation>
    <scope>NUCLEOTIDE SEQUENCE</scope>
    <source>
        <strain evidence="3">K533</strain>
    </source>
</reference>
<dbReference type="OMA" id="FPSPIYT"/>
<evidence type="ECO:0000313" key="2">
    <source>
        <dbReference type="EMBL" id="RCF48569.1"/>
    </source>
</evidence>
<evidence type="ECO:0000313" key="1">
    <source>
        <dbReference type="EMBL" id="HAT6346703.1"/>
    </source>
</evidence>
<dbReference type="KEGG" id="aaj:BOQ57_03030"/>
<dbReference type="Proteomes" id="UP000253075">
    <property type="component" value="Unassembled WGS sequence"/>
</dbReference>
<evidence type="ECO:0000313" key="3">
    <source>
        <dbReference type="EMBL" id="WEE25570.1"/>
    </source>
</evidence>
<evidence type="ECO:0000313" key="5">
    <source>
        <dbReference type="Proteomes" id="UP000859505"/>
    </source>
</evidence>